<sequence length="128" mass="13855">MRAGDVVEVEPFTLRFFGEKHAVIHSSLPVIDNVGVLVNDELYYPGDSFTVPEGVEVGTLAAPAGAPWLKVGEVMDYVLAVKPKRAFYAHDMTLSVAGKGMHAARLQWATEQNGGTWTPLEVGESIDL</sequence>
<protein>
    <submittedName>
        <fullName evidence="1">Uncharacterized protein</fullName>
    </submittedName>
</protein>
<gene>
    <name evidence="1" type="ORF">GCM10025881_09180</name>
</gene>
<dbReference type="Proteomes" id="UP001157034">
    <property type="component" value="Unassembled WGS sequence"/>
</dbReference>
<comment type="caution">
    <text evidence="1">The sequence shown here is derived from an EMBL/GenBank/DDBJ whole genome shotgun (WGS) entry which is preliminary data.</text>
</comment>
<accession>A0ABQ6K1C2</accession>
<organism evidence="1 2">
    <name type="scientific">Pseudolysinimonas kribbensis</name>
    <dbReference type="NCBI Taxonomy" id="433641"/>
    <lineage>
        <taxon>Bacteria</taxon>
        <taxon>Bacillati</taxon>
        <taxon>Actinomycetota</taxon>
        <taxon>Actinomycetes</taxon>
        <taxon>Micrococcales</taxon>
        <taxon>Microbacteriaceae</taxon>
        <taxon>Pseudolysinimonas</taxon>
    </lineage>
</organism>
<evidence type="ECO:0000313" key="1">
    <source>
        <dbReference type="EMBL" id="GMA94094.1"/>
    </source>
</evidence>
<evidence type="ECO:0000313" key="2">
    <source>
        <dbReference type="Proteomes" id="UP001157034"/>
    </source>
</evidence>
<dbReference type="EMBL" id="BSVB01000001">
    <property type="protein sequence ID" value="GMA94094.1"/>
    <property type="molecule type" value="Genomic_DNA"/>
</dbReference>
<dbReference type="InterPro" id="IPR036866">
    <property type="entry name" value="RibonucZ/Hydroxyglut_hydro"/>
</dbReference>
<reference evidence="2" key="1">
    <citation type="journal article" date="2019" name="Int. J. Syst. Evol. Microbiol.">
        <title>The Global Catalogue of Microorganisms (GCM) 10K type strain sequencing project: providing services to taxonomists for standard genome sequencing and annotation.</title>
        <authorList>
            <consortium name="The Broad Institute Genomics Platform"/>
            <consortium name="The Broad Institute Genome Sequencing Center for Infectious Disease"/>
            <person name="Wu L."/>
            <person name="Ma J."/>
        </authorList>
    </citation>
    <scope>NUCLEOTIDE SEQUENCE [LARGE SCALE GENOMIC DNA]</scope>
    <source>
        <strain evidence="2">NBRC 108894</strain>
    </source>
</reference>
<keyword evidence="2" id="KW-1185">Reference proteome</keyword>
<proteinExistence type="predicted"/>
<name>A0ABQ6K1C2_9MICO</name>
<dbReference type="SUPFAM" id="SSF56281">
    <property type="entry name" value="Metallo-hydrolase/oxidoreductase"/>
    <property type="match status" value="1"/>
</dbReference>